<feature type="compositionally biased region" description="Basic and acidic residues" evidence="1">
    <location>
        <begin position="67"/>
        <end position="82"/>
    </location>
</feature>
<feature type="compositionally biased region" description="Low complexity" evidence="1">
    <location>
        <begin position="47"/>
        <end position="60"/>
    </location>
</feature>
<feature type="region of interest" description="Disordered" evidence="1">
    <location>
        <begin position="767"/>
        <end position="796"/>
    </location>
</feature>
<dbReference type="EMBL" id="JBAHYK010000302">
    <property type="protein sequence ID" value="KAL0575458.1"/>
    <property type="molecule type" value="Genomic_DNA"/>
</dbReference>
<evidence type="ECO:0000313" key="3">
    <source>
        <dbReference type="Proteomes" id="UP001465976"/>
    </source>
</evidence>
<gene>
    <name evidence="2" type="ORF">V5O48_006510</name>
</gene>
<reference evidence="2 3" key="1">
    <citation type="submission" date="2024-02" db="EMBL/GenBank/DDBJ databases">
        <title>A draft genome for the cacao thread blight pathogen Marasmius crinis-equi.</title>
        <authorList>
            <person name="Cohen S.P."/>
            <person name="Baruah I.K."/>
            <person name="Amoako-Attah I."/>
            <person name="Bukari Y."/>
            <person name="Meinhardt L.W."/>
            <person name="Bailey B.A."/>
        </authorList>
    </citation>
    <scope>NUCLEOTIDE SEQUENCE [LARGE SCALE GENOMIC DNA]</scope>
    <source>
        <strain evidence="2 3">GH-76</strain>
    </source>
</reference>
<feature type="compositionally biased region" description="Polar residues" evidence="1">
    <location>
        <begin position="294"/>
        <end position="307"/>
    </location>
</feature>
<feature type="region of interest" description="Disordered" evidence="1">
    <location>
        <begin position="342"/>
        <end position="471"/>
    </location>
</feature>
<proteinExistence type="predicted"/>
<feature type="compositionally biased region" description="Basic residues" evidence="1">
    <location>
        <begin position="785"/>
        <end position="796"/>
    </location>
</feature>
<comment type="caution">
    <text evidence="2">The sequence shown here is derived from an EMBL/GenBank/DDBJ whole genome shotgun (WGS) entry which is preliminary data.</text>
</comment>
<feature type="region of interest" description="Disordered" evidence="1">
    <location>
        <begin position="1"/>
        <end position="323"/>
    </location>
</feature>
<feature type="compositionally biased region" description="Basic and acidic residues" evidence="1">
    <location>
        <begin position="269"/>
        <end position="278"/>
    </location>
</feature>
<sequence>MAPQQNSNNPNKTRKGKDGDEGRPTENASNVVNDTENAPVIRRSTRNRSASVSSRATSVGGNVGGGGKKESKALEAIDEGNRGRKGKKAPSSKKAVPAAAPANRPPTPMPAGFGVTSPRPHSPVQPDRSYAHVVVSGPVNGSLITDYMSPSRPSSPSKPPPSAERVNAPTPPPAMAPEASDSHVTSTADQSNSSTTPSPTTAPTQAAASPLVGATFTDPRTGESFIGYSAGPVILNNDDMSDEEEIGRRLMEVDNTPPGTDDIAASTDTKGKGKEKQKGPAPLPAASAPVSSSQTEEASPLATSTPALSRRVEALRGNLSPGDRALLDMVIEDPQLILQALRNSRTSNAQEELHRRATRNERAMRENRDPNTAFHETPGGGSSREAQIPVRTPESKRRRTHDNNILPVPNSPERPRTVRPQAPTPQQSLESNQRPPSSRESPPPQHSPTRSPTPRPNQPPPRTVDGRPSSLPFQRLAEGQHYPEVHGLTEHHILQGINRAQTEEWREIEDANCLVQVLGAGDLPLDLQREDIRTIISGVTNAPPNSFRVSAPGRDRPTDRPNTFLLSGLPQNVIQTYLDEGAIVTDRLRGEERYAIRLINLDIPVTYFLGTVTGLSFDESESDFVVDALHHHFHRDQRIIDYIVEHHDDLDEDLSPREVVDDVLEGLSVVPLRVGVPGGNRTRVVFQVYWYSPFGNTADATGFLNLLRNVMIHHVQGGDGTFNVEPYRCGYCGGLDHPTGLCRFPNGNGWLGPTLEDYQARLNRNQRNRANNGDIRGNGGNSRGGNKRGRGGNRRF</sequence>
<feature type="compositionally biased region" description="Low complexity" evidence="1">
    <location>
        <begin position="92"/>
        <end position="102"/>
    </location>
</feature>
<dbReference type="Proteomes" id="UP001465976">
    <property type="component" value="Unassembled WGS sequence"/>
</dbReference>
<feature type="compositionally biased region" description="Low complexity" evidence="1">
    <location>
        <begin position="193"/>
        <end position="210"/>
    </location>
</feature>
<feature type="compositionally biased region" description="Pro residues" evidence="1">
    <location>
        <begin position="441"/>
        <end position="462"/>
    </location>
</feature>
<organism evidence="2 3">
    <name type="scientific">Marasmius crinis-equi</name>
    <dbReference type="NCBI Taxonomy" id="585013"/>
    <lineage>
        <taxon>Eukaryota</taxon>
        <taxon>Fungi</taxon>
        <taxon>Dikarya</taxon>
        <taxon>Basidiomycota</taxon>
        <taxon>Agaricomycotina</taxon>
        <taxon>Agaricomycetes</taxon>
        <taxon>Agaricomycetidae</taxon>
        <taxon>Agaricales</taxon>
        <taxon>Marasmiineae</taxon>
        <taxon>Marasmiaceae</taxon>
        <taxon>Marasmius</taxon>
    </lineage>
</organism>
<feature type="compositionally biased region" description="Low complexity" evidence="1">
    <location>
        <begin position="284"/>
        <end position="293"/>
    </location>
</feature>
<evidence type="ECO:0000256" key="1">
    <source>
        <dbReference type="SAM" id="MobiDB-lite"/>
    </source>
</evidence>
<name>A0ABR3FJB2_9AGAR</name>
<accession>A0ABR3FJB2</accession>
<feature type="compositionally biased region" description="Low complexity" evidence="1">
    <location>
        <begin position="430"/>
        <end position="440"/>
    </location>
</feature>
<feature type="compositionally biased region" description="Polar residues" evidence="1">
    <location>
        <begin position="26"/>
        <end position="36"/>
    </location>
</feature>
<feature type="compositionally biased region" description="Basic and acidic residues" evidence="1">
    <location>
        <begin position="351"/>
        <end position="369"/>
    </location>
</feature>
<feature type="compositionally biased region" description="Polar residues" evidence="1">
    <location>
        <begin position="1"/>
        <end position="11"/>
    </location>
</feature>
<feature type="compositionally biased region" description="Polar residues" evidence="1">
    <location>
        <begin position="182"/>
        <end position="192"/>
    </location>
</feature>
<protein>
    <submittedName>
        <fullName evidence="2">Uncharacterized protein</fullName>
    </submittedName>
</protein>
<evidence type="ECO:0000313" key="2">
    <source>
        <dbReference type="EMBL" id="KAL0575458.1"/>
    </source>
</evidence>
<keyword evidence="3" id="KW-1185">Reference proteome</keyword>